<reference evidence="3 4" key="1">
    <citation type="submission" date="2023-12" db="EMBL/GenBank/DDBJ databases">
        <title>Baltic Sea Cyanobacteria.</title>
        <authorList>
            <person name="Delbaje E."/>
            <person name="Fewer D.P."/>
            <person name="Shishido T.K."/>
        </authorList>
    </citation>
    <scope>NUCLEOTIDE SEQUENCE [LARGE SCALE GENOMIC DNA]</scope>
    <source>
        <strain evidence="3 4">CCNP 1315</strain>
    </source>
</reference>
<protein>
    <submittedName>
        <fullName evidence="3">Strawberry notch C-terminal domain-containing protein</fullName>
    </submittedName>
</protein>
<evidence type="ECO:0000259" key="2">
    <source>
        <dbReference type="Pfam" id="PF13871"/>
    </source>
</evidence>
<evidence type="ECO:0000313" key="3">
    <source>
        <dbReference type="EMBL" id="MEA5521367.1"/>
    </source>
</evidence>
<gene>
    <name evidence="3" type="ORF">VB854_20730</name>
</gene>
<dbReference type="EMBL" id="JAYGHT010000132">
    <property type="protein sequence ID" value="MEA5521367.1"/>
    <property type="molecule type" value="Genomic_DNA"/>
</dbReference>
<sequence length="475" mass="52778">MNKSFHTAISLLPISPIDLFKTKMEERGYSVGEVTGRSSGIDYIKESDGSYQAYYKTFKPLNNAEIKRATTDGFNCGEIDCLIGNRTMSTGISLHASEKFADQRQRHFLLLQPEGDINIAKQFFGRFDRTGQVNAPKITIGAADIPYERRMQSILMGKLAGLSANTTANRESQVDFGESRDFLNGYGDQVAEEVLKDNPELNYRLSSPYQEEFEYEEGRLISKLTGRLPLLSIDEQEEVMQQVEMGYDALMEELDSLGINTLKTTTLDLDAVTLSTVEVVPANGVGDTPFAAPVVLDILDVKSGRKPYTSGQVLNRVLQEIGLEKLGQQVSVNPTDLHDLGIRRASYHHALEQISELENLKESYQQDRQSLFKTESSLQNFIDTTNKQTAVITGMRRAFSVGTPVEIETPEGSEMYGVILGHYAKPPDKSGNPLRPSNHQIKIAVADGAKELDLAYSKFGSALGKYFIKPQYSIL</sequence>
<keyword evidence="4" id="KW-1185">Reference proteome</keyword>
<dbReference type="PANTHER" id="PTHR12706">
    <property type="entry name" value="STRAWBERRY NOTCH-RELATED"/>
    <property type="match status" value="1"/>
</dbReference>
<name>A0ABU5U3A0_9CYAN</name>
<dbReference type="Proteomes" id="UP001301728">
    <property type="component" value="Unassembled WGS sequence"/>
</dbReference>
<feature type="coiled-coil region" evidence="1">
    <location>
        <begin position="347"/>
        <end position="374"/>
    </location>
</feature>
<dbReference type="InterPro" id="IPR026937">
    <property type="entry name" value="SBNO_Helicase_C_dom"/>
</dbReference>
<evidence type="ECO:0000313" key="4">
    <source>
        <dbReference type="Proteomes" id="UP001301728"/>
    </source>
</evidence>
<dbReference type="PANTHER" id="PTHR12706:SF30">
    <property type="entry name" value="PROTEIN STRAWBERRY NOTCH-RELATED"/>
    <property type="match status" value="1"/>
</dbReference>
<feature type="domain" description="Strawberry notch helicase C" evidence="2">
    <location>
        <begin position="30"/>
        <end position="199"/>
    </location>
</feature>
<accession>A0ABU5U3A0</accession>
<dbReference type="Pfam" id="PF13871">
    <property type="entry name" value="Helicase_C_4"/>
    <property type="match status" value="1"/>
</dbReference>
<dbReference type="RefSeq" id="WP_323275467.1">
    <property type="nucleotide sequence ID" value="NZ_JAYGHT010000132.1"/>
</dbReference>
<dbReference type="InterPro" id="IPR026741">
    <property type="entry name" value="SNO"/>
</dbReference>
<evidence type="ECO:0000256" key="1">
    <source>
        <dbReference type="SAM" id="Coils"/>
    </source>
</evidence>
<organism evidence="3 4">
    <name type="scientific">Limnoraphis robusta CCNP1315</name>
    <dbReference type="NCBI Taxonomy" id="3110306"/>
    <lineage>
        <taxon>Bacteria</taxon>
        <taxon>Bacillati</taxon>
        <taxon>Cyanobacteriota</taxon>
        <taxon>Cyanophyceae</taxon>
        <taxon>Oscillatoriophycideae</taxon>
        <taxon>Oscillatoriales</taxon>
        <taxon>Sirenicapillariaceae</taxon>
        <taxon>Limnoraphis</taxon>
    </lineage>
</organism>
<proteinExistence type="predicted"/>
<comment type="caution">
    <text evidence="3">The sequence shown here is derived from an EMBL/GenBank/DDBJ whole genome shotgun (WGS) entry which is preliminary data.</text>
</comment>
<keyword evidence="1" id="KW-0175">Coiled coil</keyword>